<evidence type="ECO:0000313" key="2">
    <source>
        <dbReference type="EMBL" id="KAK7249045.1"/>
    </source>
</evidence>
<dbReference type="Proteomes" id="UP001363151">
    <property type="component" value="Unassembled WGS sequence"/>
</dbReference>
<comment type="caution">
    <text evidence="2">The sequence shown here is derived from an EMBL/GenBank/DDBJ whole genome shotgun (WGS) entry which is preliminary data.</text>
</comment>
<dbReference type="PANTHER" id="PTHR23315">
    <property type="entry name" value="U BOX DOMAIN-CONTAINING"/>
    <property type="match status" value="1"/>
</dbReference>
<dbReference type="EMBL" id="JBBJCI010000083">
    <property type="protein sequence ID" value="KAK7249045.1"/>
    <property type="molecule type" value="Genomic_DNA"/>
</dbReference>
<protein>
    <recommendedName>
        <fullName evidence="4">Armadillo repeat-containing domain-containing protein</fullName>
    </recommendedName>
</protein>
<reference evidence="2 3" key="1">
    <citation type="submission" date="2024-03" db="EMBL/GenBank/DDBJ databases">
        <title>Aureococcus anophagefferens CCMP1851 and Kratosvirus quantuckense: Draft genome of a second virus-susceptible host strain in the model system.</title>
        <authorList>
            <person name="Chase E."/>
            <person name="Truchon A.R."/>
            <person name="Schepens W."/>
            <person name="Wilhelm S.W."/>
        </authorList>
    </citation>
    <scope>NUCLEOTIDE SEQUENCE [LARGE SCALE GENOMIC DNA]</scope>
    <source>
        <strain evidence="2 3">CCMP1851</strain>
    </source>
</reference>
<name>A0ABR1G6W3_AURAN</name>
<feature type="repeat" description="ARM" evidence="1">
    <location>
        <begin position="104"/>
        <end position="147"/>
    </location>
</feature>
<organism evidence="2 3">
    <name type="scientific">Aureococcus anophagefferens</name>
    <name type="common">Harmful bloom alga</name>
    <dbReference type="NCBI Taxonomy" id="44056"/>
    <lineage>
        <taxon>Eukaryota</taxon>
        <taxon>Sar</taxon>
        <taxon>Stramenopiles</taxon>
        <taxon>Ochrophyta</taxon>
        <taxon>Pelagophyceae</taxon>
        <taxon>Pelagomonadales</taxon>
        <taxon>Pelagomonadaceae</taxon>
        <taxon>Aureococcus</taxon>
    </lineage>
</organism>
<sequence length="281" mass="30116">MSALRRLARDPANNIAIRETGIPPLVAMMESGSAVAKKNAARALRDLVNINDEFKAMIREAGGIPPLLALLSSPGFDAKGSAMEMLYNLAHNSEEGKGAIREAGGIPVLVAVLRGPSFFTGEDYASKLLWNLSLNDAGSKVAVREAGGIPPLLALVESGKPMAPAREAATRALLALARNNDDNAVEIALARGRGGALMELARRGSVTVRIRIQDDPDRVFIRRLDRVAPVQVIHLTFIVVWKAGAAARRKAALVVAALLRDCCKFAGRVPRYIKPIIESYL</sequence>
<proteinExistence type="predicted"/>
<dbReference type="Pfam" id="PF00514">
    <property type="entry name" value="Arm"/>
    <property type="match status" value="1"/>
</dbReference>
<dbReference type="InterPro" id="IPR011989">
    <property type="entry name" value="ARM-like"/>
</dbReference>
<dbReference type="PROSITE" id="PS50176">
    <property type="entry name" value="ARM_REPEAT"/>
    <property type="match status" value="4"/>
</dbReference>
<keyword evidence="3" id="KW-1185">Reference proteome</keyword>
<dbReference type="Gene3D" id="1.25.10.10">
    <property type="entry name" value="Leucine-rich Repeat Variant"/>
    <property type="match status" value="2"/>
</dbReference>
<accession>A0ABR1G6W3</accession>
<gene>
    <name evidence="2" type="ORF">SO694_00044036</name>
</gene>
<evidence type="ECO:0000256" key="1">
    <source>
        <dbReference type="PROSITE-ProRule" id="PRU00259"/>
    </source>
</evidence>
<feature type="repeat" description="ARM" evidence="1">
    <location>
        <begin position="147"/>
        <end position="183"/>
    </location>
</feature>
<dbReference type="InterPro" id="IPR016024">
    <property type="entry name" value="ARM-type_fold"/>
</dbReference>
<evidence type="ECO:0008006" key="4">
    <source>
        <dbReference type="Google" id="ProtNLM"/>
    </source>
</evidence>
<feature type="repeat" description="ARM" evidence="1">
    <location>
        <begin position="20"/>
        <end position="62"/>
    </location>
</feature>
<dbReference type="InterPro" id="IPR000225">
    <property type="entry name" value="Armadillo"/>
</dbReference>
<dbReference type="SUPFAM" id="SSF48371">
    <property type="entry name" value="ARM repeat"/>
    <property type="match status" value="1"/>
</dbReference>
<dbReference type="SMART" id="SM00185">
    <property type="entry name" value="ARM"/>
    <property type="match status" value="4"/>
</dbReference>
<feature type="repeat" description="ARM" evidence="1">
    <location>
        <begin position="62"/>
        <end position="104"/>
    </location>
</feature>
<evidence type="ECO:0000313" key="3">
    <source>
        <dbReference type="Proteomes" id="UP001363151"/>
    </source>
</evidence>
<dbReference type="PANTHER" id="PTHR23315:SF7">
    <property type="entry name" value="U-BOX DOMAIN-CONTAINING PROTEIN 4"/>
    <property type="match status" value="1"/>
</dbReference>